<sequence>MSTSHPSNPTKKRKQTSNPPQTTHPPKKPCADGTTLALTNHALIGPHESIVADLSTKHSVLAASIISSTQIRKRVVHVTSHLLDTAAPHAEAAAAASEKPRVVLLHARTASVCKMITVVEQCKRALSEKGKAWYQYNQLFESPEEVRERKPKKQKVDETTLEKENEKENEEDDEEDDAFEPMQTRFENAVLPPPRVRIIKSLRVFLSLEAVPELSSRPDVTVQTSSEEAS</sequence>
<dbReference type="Pfam" id="PF01918">
    <property type="entry name" value="Alba"/>
    <property type="match status" value="1"/>
</dbReference>
<dbReference type="EMBL" id="JAVFKD010000016">
    <property type="protein sequence ID" value="KAK5987112.1"/>
    <property type="molecule type" value="Genomic_DNA"/>
</dbReference>
<protein>
    <recommendedName>
        <fullName evidence="2">DNA/RNA-binding protein Alba-like domain-containing protein</fullName>
    </recommendedName>
</protein>
<evidence type="ECO:0000313" key="3">
    <source>
        <dbReference type="EMBL" id="KAK5987112.1"/>
    </source>
</evidence>
<feature type="compositionally biased region" description="Acidic residues" evidence="1">
    <location>
        <begin position="167"/>
        <end position="179"/>
    </location>
</feature>
<keyword evidence="4" id="KW-1185">Reference proteome</keyword>
<proteinExistence type="predicted"/>
<comment type="caution">
    <text evidence="3">The sequence shown here is derived from an EMBL/GenBank/DDBJ whole genome shotgun (WGS) entry which is preliminary data.</text>
</comment>
<feature type="region of interest" description="Disordered" evidence="1">
    <location>
        <begin position="1"/>
        <end position="31"/>
    </location>
</feature>
<organism evidence="3 4">
    <name type="scientific">Cladobotryum mycophilum</name>
    <dbReference type="NCBI Taxonomy" id="491253"/>
    <lineage>
        <taxon>Eukaryota</taxon>
        <taxon>Fungi</taxon>
        <taxon>Dikarya</taxon>
        <taxon>Ascomycota</taxon>
        <taxon>Pezizomycotina</taxon>
        <taxon>Sordariomycetes</taxon>
        <taxon>Hypocreomycetidae</taxon>
        <taxon>Hypocreales</taxon>
        <taxon>Hypocreaceae</taxon>
        <taxon>Cladobotryum</taxon>
    </lineage>
</organism>
<evidence type="ECO:0000256" key="1">
    <source>
        <dbReference type="SAM" id="MobiDB-lite"/>
    </source>
</evidence>
<feature type="domain" description="DNA/RNA-binding protein Alba-like" evidence="2">
    <location>
        <begin position="66"/>
        <end position="139"/>
    </location>
</feature>
<evidence type="ECO:0000259" key="2">
    <source>
        <dbReference type="Pfam" id="PF01918"/>
    </source>
</evidence>
<evidence type="ECO:0000313" key="4">
    <source>
        <dbReference type="Proteomes" id="UP001338125"/>
    </source>
</evidence>
<name>A0ABR0S4N2_9HYPO</name>
<accession>A0ABR0S4N2</accession>
<feature type="region of interest" description="Disordered" evidence="1">
    <location>
        <begin position="144"/>
        <end position="187"/>
    </location>
</feature>
<gene>
    <name evidence="3" type="ORF">PT974_11230</name>
</gene>
<reference evidence="3 4" key="1">
    <citation type="submission" date="2024-01" db="EMBL/GenBank/DDBJ databases">
        <title>Complete genome of Cladobotryum mycophilum ATHUM6906.</title>
        <authorList>
            <person name="Christinaki A.C."/>
            <person name="Myridakis A.I."/>
            <person name="Kouvelis V.N."/>
        </authorList>
    </citation>
    <scope>NUCLEOTIDE SEQUENCE [LARGE SCALE GENOMIC DNA]</scope>
    <source>
        <strain evidence="3 4">ATHUM6906</strain>
    </source>
</reference>
<feature type="compositionally biased region" description="Basic and acidic residues" evidence="1">
    <location>
        <begin position="144"/>
        <end position="166"/>
    </location>
</feature>
<dbReference type="InterPro" id="IPR002775">
    <property type="entry name" value="DNA/RNA-bd_Alba-like"/>
</dbReference>
<dbReference type="Proteomes" id="UP001338125">
    <property type="component" value="Unassembled WGS sequence"/>
</dbReference>